<keyword evidence="5" id="KW-1185">Reference proteome</keyword>
<evidence type="ECO:0000259" key="3">
    <source>
        <dbReference type="SMART" id="SM00062"/>
    </source>
</evidence>
<dbReference type="OrthoDB" id="6192933at2"/>
<gene>
    <name evidence="4" type="ORF">GGR05_003915</name>
</gene>
<dbReference type="AlphaFoldDB" id="A0A7W6BVM5"/>
<dbReference type="InterPro" id="IPR001638">
    <property type="entry name" value="Solute-binding_3/MltF_N"/>
</dbReference>
<evidence type="ECO:0000256" key="1">
    <source>
        <dbReference type="ARBA" id="ARBA00022729"/>
    </source>
</evidence>
<dbReference type="Proteomes" id="UP000531216">
    <property type="component" value="Unassembled WGS sequence"/>
</dbReference>
<evidence type="ECO:0000313" key="4">
    <source>
        <dbReference type="EMBL" id="MBB3937747.1"/>
    </source>
</evidence>
<sequence length="279" mass="29730">MIGILAGGRALARRAAVATLTLAAVFGALDAHAASLEEAKARGRIIVGIQGDNQPWGFVNSSGQQDGFDADIARLFAKDLGVEVEFTPLAVSNRIPALTTGKVDVLFATMAMTEERAKAIQYSKPYAGNVISLYGPKDKTIAKPEDATGIAIGVPRSSAQDKAATDMMGTVATIRRFDDDAASIQALLSGQVDAVGGNQFYLQRLDAAAPGRFERKIDFLTVYNGAGTRQGEKDWNEAINAFIDKIKSNGEHAAVYAKWMKVPVPEFPASIPNIPFTVQ</sequence>
<dbReference type="RefSeq" id="WP_090964744.1">
    <property type="nucleotide sequence ID" value="NZ_FOOA01000014.1"/>
</dbReference>
<feature type="chain" id="PRO_5031321732" evidence="2">
    <location>
        <begin position="34"/>
        <end position="279"/>
    </location>
</feature>
<feature type="signal peptide" evidence="2">
    <location>
        <begin position="1"/>
        <end position="33"/>
    </location>
</feature>
<dbReference type="PANTHER" id="PTHR35936:SF17">
    <property type="entry name" value="ARGININE-BINDING EXTRACELLULAR PROTEIN ARTP"/>
    <property type="match status" value="1"/>
</dbReference>
<evidence type="ECO:0000313" key="5">
    <source>
        <dbReference type="Proteomes" id="UP000531216"/>
    </source>
</evidence>
<feature type="domain" description="Solute-binding protein family 3/N-terminal" evidence="3">
    <location>
        <begin position="44"/>
        <end position="263"/>
    </location>
</feature>
<dbReference type="SMART" id="SM00062">
    <property type="entry name" value="PBPb"/>
    <property type="match status" value="1"/>
</dbReference>
<dbReference type="Pfam" id="PF00497">
    <property type="entry name" value="SBP_bac_3"/>
    <property type="match status" value="1"/>
</dbReference>
<dbReference type="Gene3D" id="3.40.190.10">
    <property type="entry name" value="Periplasmic binding protein-like II"/>
    <property type="match status" value="2"/>
</dbReference>
<dbReference type="PANTHER" id="PTHR35936">
    <property type="entry name" value="MEMBRANE-BOUND LYTIC MUREIN TRANSGLYCOSYLASE F"/>
    <property type="match status" value="1"/>
</dbReference>
<protein>
    <submittedName>
        <fullName evidence="4">Polar amino acid transport system substrate-binding protein</fullName>
    </submittedName>
</protein>
<dbReference type="CDD" id="cd01072">
    <property type="entry name" value="PBP2_SMa0082_like"/>
    <property type="match status" value="1"/>
</dbReference>
<organism evidence="4 5">
    <name type="scientific">Aureimonas phyllosphaerae</name>
    <dbReference type="NCBI Taxonomy" id="1166078"/>
    <lineage>
        <taxon>Bacteria</taxon>
        <taxon>Pseudomonadati</taxon>
        <taxon>Pseudomonadota</taxon>
        <taxon>Alphaproteobacteria</taxon>
        <taxon>Hyphomicrobiales</taxon>
        <taxon>Aurantimonadaceae</taxon>
        <taxon>Aureimonas</taxon>
    </lineage>
</organism>
<name>A0A7W6BVM5_9HYPH</name>
<comment type="caution">
    <text evidence="4">The sequence shown here is derived from an EMBL/GenBank/DDBJ whole genome shotgun (WGS) entry which is preliminary data.</text>
</comment>
<keyword evidence="1 2" id="KW-0732">Signal</keyword>
<accession>A0A7W6BVM5</accession>
<dbReference type="SUPFAM" id="SSF53850">
    <property type="entry name" value="Periplasmic binding protein-like II"/>
    <property type="match status" value="1"/>
</dbReference>
<reference evidence="4 5" key="1">
    <citation type="submission" date="2020-08" db="EMBL/GenBank/DDBJ databases">
        <title>Genomic Encyclopedia of Type Strains, Phase IV (KMG-IV): sequencing the most valuable type-strain genomes for metagenomic binning, comparative biology and taxonomic classification.</title>
        <authorList>
            <person name="Goeker M."/>
        </authorList>
    </citation>
    <scope>NUCLEOTIDE SEQUENCE [LARGE SCALE GENOMIC DNA]</scope>
    <source>
        <strain evidence="4 5">DSM 25024</strain>
    </source>
</reference>
<dbReference type="EMBL" id="JACIDO010000011">
    <property type="protein sequence ID" value="MBB3937747.1"/>
    <property type="molecule type" value="Genomic_DNA"/>
</dbReference>
<proteinExistence type="predicted"/>
<evidence type="ECO:0000256" key="2">
    <source>
        <dbReference type="SAM" id="SignalP"/>
    </source>
</evidence>